<protein>
    <submittedName>
        <fullName evidence="1">Uncharacterized protein</fullName>
    </submittedName>
</protein>
<organism evidence="1">
    <name type="scientific">Cyprideis torosa</name>
    <dbReference type="NCBI Taxonomy" id="163714"/>
    <lineage>
        <taxon>Eukaryota</taxon>
        <taxon>Metazoa</taxon>
        <taxon>Ecdysozoa</taxon>
        <taxon>Arthropoda</taxon>
        <taxon>Crustacea</taxon>
        <taxon>Oligostraca</taxon>
        <taxon>Ostracoda</taxon>
        <taxon>Podocopa</taxon>
        <taxon>Podocopida</taxon>
        <taxon>Cytherocopina</taxon>
        <taxon>Cytheroidea</taxon>
        <taxon>Cytherideidae</taxon>
        <taxon>Cyprideis</taxon>
    </lineage>
</organism>
<dbReference type="OrthoDB" id="10674743at2759"/>
<evidence type="ECO:0000313" key="1">
    <source>
        <dbReference type="EMBL" id="CAD7230488.1"/>
    </source>
</evidence>
<dbReference type="EMBL" id="OB662722">
    <property type="protein sequence ID" value="CAD7230488.1"/>
    <property type="molecule type" value="Genomic_DNA"/>
</dbReference>
<gene>
    <name evidence="1" type="ORF">CTOB1V02_LOCUS8346</name>
</gene>
<accession>A0A7R8ZSW1</accession>
<dbReference type="AlphaFoldDB" id="A0A7R8ZSW1"/>
<name>A0A7R8ZSW1_9CRUS</name>
<proteinExistence type="predicted"/>
<sequence length="317" mass="33963">MNACLLVLSPRQQERHHREWSPPPHPAPSPSTDGSGAPASLRALSSDDHAEKQGRIIISLKKCDETGETRGHRYRHVRDAHPDNLDLALTQGREGALALTQGRDGALSLTQGRDGALSLTQRREGALDLTQGREGALALTHGREGALALTQGREGALALTQGREGALALTQGREGALALTQGREGALALTQGREGALALTQRPTGNNLTCFTCKGLEECEKPKETACGPDEVSCKYEFTPEGKHKMGACNTDTAKEPYCTDHKDKDMGHDYIEAAHKECVCPTKALCNSSGTLACSWMAFVFIILLTVVFQSLSQSA</sequence>
<reference evidence="1" key="1">
    <citation type="submission" date="2020-11" db="EMBL/GenBank/DDBJ databases">
        <authorList>
            <person name="Tran Van P."/>
        </authorList>
    </citation>
    <scope>NUCLEOTIDE SEQUENCE</scope>
</reference>